<protein>
    <submittedName>
        <fullName evidence="2">Uncharacterized protein</fullName>
    </submittedName>
</protein>
<accession>A0AAD4GUJ6</accession>
<evidence type="ECO:0000256" key="1">
    <source>
        <dbReference type="SAM" id="MobiDB-lite"/>
    </source>
</evidence>
<sequence>MRRSQFQAFFGYLDDSAAHSQAAESPLDDLDHALASNRAGPPDYTIPDQDTHEDLTRSPSITDFLRDIRSPSSWSNTFTEIRPFRLEPFQIPAWNMRVAVEILGKEKKAFLLGQVQAASNEDVSQGNSKIESFLNKLESTFVFYVAEDRTIRREQIHDWHKNYPTQTLTAKLNQRLLQESTVIKENSSKRLIRELSGPNLDTKLTEIATWVDNQADGVWIVKEEY</sequence>
<comment type="caution">
    <text evidence="2">The sequence shown here is derived from an EMBL/GenBank/DDBJ whole genome shotgun (WGS) entry which is preliminary data.</text>
</comment>
<evidence type="ECO:0000313" key="2">
    <source>
        <dbReference type="EMBL" id="KAF9890699.1"/>
    </source>
</evidence>
<feature type="region of interest" description="Disordered" evidence="1">
    <location>
        <begin position="32"/>
        <end position="57"/>
    </location>
</feature>
<proteinExistence type="predicted"/>
<name>A0AAD4GUJ6_ASPNN</name>
<dbReference type="Proteomes" id="UP001194746">
    <property type="component" value="Unassembled WGS sequence"/>
</dbReference>
<dbReference type="AlphaFoldDB" id="A0AAD4GUJ6"/>
<organism evidence="2 3">
    <name type="scientific">Aspergillus nanangensis</name>
    <dbReference type="NCBI Taxonomy" id="2582783"/>
    <lineage>
        <taxon>Eukaryota</taxon>
        <taxon>Fungi</taxon>
        <taxon>Dikarya</taxon>
        <taxon>Ascomycota</taxon>
        <taxon>Pezizomycotina</taxon>
        <taxon>Eurotiomycetes</taxon>
        <taxon>Eurotiomycetidae</taxon>
        <taxon>Eurotiales</taxon>
        <taxon>Aspergillaceae</taxon>
        <taxon>Aspergillus</taxon>
        <taxon>Aspergillus subgen. Circumdati</taxon>
    </lineage>
</organism>
<reference evidence="2" key="2">
    <citation type="submission" date="2020-02" db="EMBL/GenBank/DDBJ databases">
        <authorList>
            <person name="Gilchrist C.L.M."/>
            <person name="Chooi Y.-H."/>
        </authorList>
    </citation>
    <scope>NUCLEOTIDE SEQUENCE</scope>
    <source>
        <strain evidence="2">MST-FP2251</strain>
    </source>
</reference>
<keyword evidence="3" id="KW-1185">Reference proteome</keyword>
<gene>
    <name evidence="2" type="ORF">FE257_005565</name>
</gene>
<reference evidence="2" key="1">
    <citation type="journal article" date="2019" name="Beilstein J. Org. Chem.">
        <title>Nanangenines: drimane sesquiterpenoids as the dominant metabolite cohort of a novel Australian fungus, Aspergillus nanangensis.</title>
        <authorList>
            <person name="Lacey H.J."/>
            <person name="Gilchrist C.L.M."/>
            <person name="Crombie A."/>
            <person name="Kalaitzis J.A."/>
            <person name="Vuong D."/>
            <person name="Rutledge P.J."/>
            <person name="Turner P."/>
            <person name="Pitt J.I."/>
            <person name="Lacey E."/>
            <person name="Chooi Y.H."/>
            <person name="Piggott A.M."/>
        </authorList>
    </citation>
    <scope>NUCLEOTIDE SEQUENCE</scope>
    <source>
        <strain evidence="2">MST-FP2251</strain>
    </source>
</reference>
<dbReference type="EMBL" id="VCAU01000024">
    <property type="protein sequence ID" value="KAF9890699.1"/>
    <property type="molecule type" value="Genomic_DNA"/>
</dbReference>
<evidence type="ECO:0000313" key="3">
    <source>
        <dbReference type="Proteomes" id="UP001194746"/>
    </source>
</evidence>